<sequence>MRRAAARQTILPSKSGIRGADFLLTERQLHRGVDRGGERLLIEAAQPMFGVDQMIAGVELSVGLHHRLLPQRALCTQLPLV</sequence>
<accession>A0A919HRH6</accession>
<proteinExistence type="predicted"/>
<evidence type="ECO:0000313" key="2">
    <source>
        <dbReference type="Proteomes" id="UP000655094"/>
    </source>
</evidence>
<dbReference type="AlphaFoldDB" id="A0A919HRH6"/>
<dbReference type="EMBL" id="BNFF01000001">
    <property type="protein sequence ID" value="GHK53541.1"/>
    <property type="molecule type" value="Genomic_DNA"/>
</dbReference>
<dbReference type="Proteomes" id="UP000655094">
    <property type="component" value="Unassembled WGS sequence"/>
</dbReference>
<reference evidence="1" key="1">
    <citation type="submission" date="2020-10" db="EMBL/GenBank/DDBJ databases">
        <title>Genome Sequence of ESBL Producing Zambian Clinical Strains.</title>
        <authorList>
            <person name="Shawa M."/>
            <person name="Furuta Y."/>
            <person name="Simbotwe M."/>
            <person name="Mulenga E."/>
            <person name="Mubanga M."/>
            <person name="Mulenga G."/>
            <person name="Kaile C."/>
            <person name="Zorigt T."/>
            <person name="Hang'ombe B."/>
            <person name="Higashi H."/>
        </authorList>
    </citation>
    <scope>NUCLEOTIDE SEQUENCE</scope>
    <source>
        <strain evidence="1">Zam_UTH_09</strain>
    </source>
</reference>
<organism evidence="1 2">
    <name type="scientific">Klebsiella pneumoniae</name>
    <dbReference type="NCBI Taxonomy" id="573"/>
    <lineage>
        <taxon>Bacteria</taxon>
        <taxon>Pseudomonadati</taxon>
        <taxon>Pseudomonadota</taxon>
        <taxon>Gammaproteobacteria</taxon>
        <taxon>Enterobacterales</taxon>
        <taxon>Enterobacteriaceae</taxon>
        <taxon>Klebsiella/Raoultella group</taxon>
        <taxon>Klebsiella</taxon>
        <taxon>Klebsiella pneumoniae complex</taxon>
    </lineage>
</organism>
<gene>
    <name evidence="1" type="ORF">KPZU09_32770</name>
</gene>
<protein>
    <submittedName>
        <fullName evidence="1">Uncharacterized protein</fullName>
    </submittedName>
</protein>
<evidence type="ECO:0000313" key="1">
    <source>
        <dbReference type="EMBL" id="GHK53541.1"/>
    </source>
</evidence>
<comment type="caution">
    <text evidence="1">The sequence shown here is derived from an EMBL/GenBank/DDBJ whole genome shotgun (WGS) entry which is preliminary data.</text>
</comment>
<name>A0A919HRH6_KLEPN</name>